<dbReference type="InterPro" id="IPR000253">
    <property type="entry name" value="FHA_dom"/>
</dbReference>
<reference evidence="3 4" key="1">
    <citation type="submission" date="2019-09" db="EMBL/GenBank/DDBJ databases">
        <title>Phylogeny of genus Pseudoclavibacter and closely related genus.</title>
        <authorList>
            <person name="Li Y."/>
        </authorList>
    </citation>
    <scope>NUCLEOTIDE SEQUENCE [LARGE SCALE GENOMIC DNA]</scope>
    <source>
        <strain evidence="3 4">THG-MD12</strain>
    </source>
</reference>
<evidence type="ECO:0000259" key="2">
    <source>
        <dbReference type="Pfam" id="PF00498"/>
    </source>
</evidence>
<protein>
    <submittedName>
        <fullName evidence="3">FHA domain-containing protein</fullName>
    </submittedName>
</protein>
<gene>
    <name evidence="3" type="ORF">F8O03_15050</name>
</gene>
<dbReference type="Proteomes" id="UP000490386">
    <property type="component" value="Unassembled WGS sequence"/>
</dbReference>
<dbReference type="OrthoDB" id="5485098at2"/>
<dbReference type="InterPro" id="IPR008984">
    <property type="entry name" value="SMAD_FHA_dom_sf"/>
</dbReference>
<dbReference type="Gene3D" id="2.60.200.20">
    <property type="match status" value="1"/>
</dbReference>
<name>A0A7J5B1T4_9MICO</name>
<dbReference type="SUPFAM" id="SSF49879">
    <property type="entry name" value="SMAD/FHA domain"/>
    <property type="match status" value="1"/>
</dbReference>
<dbReference type="Pfam" id="PF00498">
    <property type="entry name" value="FHA"/>
    <property type="match status" value="1"/>
</dbReference>
<evidence type="ECO:0000256" key="1">
    <source>
        <dbReference type="ARBA" id="ARBA00022553"/>
    </source>
</evidence>
<keyword evidence="4" id="KW-1185">Reference proteome</keyword>
<dbReference type="EMBL" id="WBJX01000005">
    <property type="protein sequence ID" value="KAB1636952.1"/>
    <property type="molecule type" value="Genomic_DNA"/>
</dbReference>
<sequence length="92" mass="9654">MGAEQTGGVEPHHVKLTGATDISRNHVLMSVEGGVIVVTDLHSRNGTDVVMPGRGPQRLRAGEPTAVMPNTVIDLGSGIFLTVRNLSMTASH</sequence>
<evidence type="ECO:0000313" key="4">
    <source>
        <dbReference type="Proteomes" id="UP000490386"/>
    </source>
</evidence>
<evidence type="ECO:0000313" key="3">
    <source>
        <dbReference type="EMBL" id="KAB1636952.1"/>
    </source>
</evidence>
<proteinExistence type="predicted"/>
<organism evidence="3 4">
    <name type="scientific">Pseudoclavibacter terrae</name>
    <dbReference type="NCBI Taxonomy" id="1530195"/>
    <lineage>
        <taxon>Bacteria</taxon>
        <taxon>Bacillati</taxon>
        <taxon>Actinomycetota</taxon>
        <taxon>Actinomycetes</taxon>
        <taxon>Micrococcales</taxon>
        <taxon>Microbacteriaceae</taxon>
        <taxon>Pseudoclavibacter</taxon>
    </lineage>
</organism>
<comment type="caution">
    <text evidence="3">The sequence shown here is derived from an EMBL/GenBank/DDBJ whole genome shotgun (WGS) entry which is preliminary data.</text>
</comment>
<accession>A0A7J5B1T4</accession>
<keyword evidence="1" id="KW-0597">Phosphoprotein</keyword>
<feature type="domain" description="FHA" evidence="2">
    <location>
        <begin position="13"/>
        <end position="76"/>
    </location>
</feature>
<dbReference type="AlphaFoldDB" id="A0A7J5B1T4"/>